<dbReference type="Proteomes" id="UP000652761">
    <property type="component" value="Unassembled WGS sequence"/>
</dbReference>
<accession>A0A843U1W7</accession>
<comment type="caution">
    <text evidence="1">The sequence shown here is derived from an EMBL/GenBank/DDBJ whole genome shotgun (WGS) entry which is preliminary data.</text>
</comment>
<evidence type="ECO:0000313" key="2">
    <source>
        <dbReference type="Proteomes" id="UP000652761"/>
    </source>
</evidence>
<dbReference type="EMBL" id="NMUH01000208">
    <property type="protein sequence ID" value="MQL74449.1"/>
    <property type="molecule type" value="Genomic_DNA"/>
</dbReference>
<dbReference type="AlphaFoldDB" id="A0A843U1W7"/>
<keyword evidence="2" id="KW-1185">Reference proteome</keyword>
<proteinExistence type="predicted"/>
<evidence type="ECO:0000313" key="1">
    <source>
        <dbReference type="EMBL" id="MQL74449.1"/>
    </source>
</evidence>
<reference evidence="1" key="1">
    <citation type="submission" date="2017-07" db="EMBL/GenBank/DDBJ databases">
        <title>Taro Niue Genome Assembly and Annotation.</title>
        <authorList>
            <person name="Atibalentja N."/>
            <person name="Keating K."/>
            <person name="Fields C.J."/>
        </authorList>
    </citation>
    <scope>NUCLEOTIDE SEQUENCE</scope>
    <source>
        <strain evidence="1">Niue_2</strain>
        <tissue evidence="1">Leaf</tissue>
    </source>
</reference>
<organism evidence="1 2">
    <name type="scientific">Colocasia esculenta</name>
    <name type="common">Wild taro</name>
    <name type="synonym">Arum esculentum</name>
    <dbReference type="NCBI Taxonomy" id="4460"/>
    <lineage>
        <taxon>Eukaryota</taxon>
        <taxon>Viridiplantae</taxon>
        <taxon>Streptophyta</taxon>
        <taxon>Embryophyta</taxon>
        <taxon>Tracheophyta</taxon>
        <taxon>Spermatophyta</taxon>
        <taxon>Magnoliopsida</taxon>
        <taxon>Liliopsida</taxon>
        <taxon>Araceae</taxon>
        <taxon>Aroideae</taxon>
        <taxon>Colocasieae</taxon>
        <taxon>Colocasia</taxon>
    </lineage>
</organism>
<gene>
    <name evidence="1" type="ORF">Taro_006818</name>
</gene>
<name>A0A843U1W7_COLES</name>
<sequence length="89" mass="9860">MRLVAGGCCCFTGEEEPHPRPLATTNRGVAVSRVGVVWDMFAEMGLLFHHLQEVDHHNRLPLEEELFCRIQSNDGFFLPHGSATSGALL</sequence>
<protein>
    <submittedName>
        <fullName evidence="1">Uncharacterized protein</fullName>
    </submittedName>
</protein>